<gene>
    <name evidence="5" type="ORF">DPMN_068926</name>
</gene>
<dbReference type="AlphaFoldDB" id="A0A9D3YY37"/>
<dbReference type="SMART" id="SM00181">
    <property type="entry name" value="EGF"/>
    <property type="match status" value="11"/>
</dbReference>
<evidence type="ECO:0000259" key="4">
    <source>
        <dbReference type="SMART" id="SM00181"/>
    </source>
</evidence>
<accession>A0A9D3YY37</accession>
<feature type="chain" id="PRO_5039700268" description="EGF-like domain-containing protein" evidence="3">
    <location>
        <begin position="18"/>
        <end position="533"/>
    </location>
</feature>
<sequence length="533" mass="58214">MEISGLIYLWIPIYITASCLNNCQRCRQDIDSCQRCEDGYYISDGTCYMCGNTGCLCRHQNECYGCKEGFYITYDFWRNLKCEKCMTSCRSCTNNDRCSACKPGFYGRRCEKPCSPGCLNTCDIFGRCHCKPYFTDSLCETCINRFDGENCSQKCSPNCSACTDENSCISCIIGYYGPYCQLPCLSSMCSNGECNKQSGFCSSCVTGYTGYSCNQTCSTGCLNDTCDQFSGQCTHKCKTGFHGDKCEYSCPPNCQLCTSVNYCSKCEDGFHGNTCEYSCPSNCQVCTSMSSCSQCKEGFNGSTCEHNCPDGCSRAICNSSDYCQYGCQHGYWDRNCDRKCKDNCTACDQITGACLRCLSARYYGGECDTPCNTNCVNMSCHINGTCTRGCNGNYYGSSCETPCSEHCARFENEFACSSDTGRCMFGCAEGFTGSMCMQVIKQESDGGNMLPAAIGAGCAAFVIIAIAGAVGVFVHVRGRSPIYDTVQRVNNANVPEELTYAALQANDSVRATDVSAHSPVCGESNAEYLNTDN</sequence>
<keyword evidence="6" id="KW-1185">Reference proteome</keyword>
<evidence type="ECO:0000313" key="6">
    <source>
        <dbReference type="Proteomes" id="UP000828390"/>
    </source>
</evidence>
<dbReference type="PANTHER" id="PTHR24043">
    <property type="entry name" value="SCAVENGER RECEPTOR CLASS F"/>
    <property type="match status" value="1"/>
</dbReference>
<organism evidence="5 6">
    <name type="scientific">Dreissena polymorpha</name>
    <name type="common">Zebra mussel</name>
    <name type="synonym">Mytilus polymorpha</name>
    <dbReference type="NCBI Taxonomy" id="45954"/>
    <lineage>
        <taxon>Eukaryota</taxon>
        <taxon>Metazoa</taxon>
        <taxon>Spiralia</taxon>
        <taxon>Lophotrochozoa</taxon>
        <taxon>Mollusca</taxon>
        <taxon>Bivalvia</taxon>
        <taxon>Autobranchia</taxon>
        <taxon>Heteroconchia</taxon>
        <taxon>Euheterodonta</taxon>
        <taxon>Imparidentia</taxon>
        <taxon>Neoheterodontei</taxon>
        <taxon>Myida</taxon>
        <taxon>Dreissenoidea</taxon>
        <taxon>Dreissenidae</taxon>
        <taxon>Dreissena</taxon>
    </lineage>
</organism>
<keyword evidence="3" id="KW-0732">Signal</keyword>
<keyword evidence="2" id="KW-0812">Transmembrane</keyword>
<evidence type="ECO:0000256" key="2">
    <source>
        <dbReference type="SAM" id="Phobius"/>
    </source>
</evidence>
<feature type="domain" description="EGF-like" evidence="4">
    <location>
        <begin position="402"/>
        <end position="437"/>
    </location>
</feature>
<protein>
    <recommendedName>
        <fullName evidence="4">EGF-like domain-containing protein</fullName>
    </recommendedName>
</protein>
<feature type="signal peptide" evidence="3">
    <location>
        <begin position="1"/>
        <end position="17"/>
    </location>
</feature>
<evidence type="ECO:0000256" key="3">
    <source>
        <dbReference type="SAM" id="SignalP"/>
    </source>
</evidence>
<dbReference type="PANTHER" id="PTHR24043:SF8">
    <property type="entry name" value="EGF-LIKE DOMAIN-CONTAINING PROTEIN"/>
    <property type="match status" value="1"/>
</dbReference>
<feature type="domain" description="EGF-like" evidence="4">
    <location>
        <begin position="154"/>
        <end position="181"/>
    </location>
</feature>
<dbReference type="SMART" id="SM00261">
    <property type="entry name" value="FU"/>
    <property type="match status" value="4"/>
</dbReference>
<keyword evidence="2" id="KW-0472">Membrane</keyword>
<dbReference type="InterPro" id="IPR042635">
    <property type="entry name" value="MEGF10/SREC1/2-like"/>
</dbReference>
<dbReference type="GO" id="GO:0005044">
    <property type="term" value="F:scavenger receptor activity"/>
    <property type="evidence" value="ECO:0007669"/>
    <property type="project" value="InterPro"/>
</dbReference>
<evidence type="ECO:0000256" key="1">
    <source>
        <dbReference type="ARBA" id="ARBA00022536"/>
    </source>
</evidence>
<feature type="domain" description="EGF-like" evidence="4">
    <location>
        <begin position="18"/>
        <end position="48"/>
    </location>
</feature>
<dbReference type="Proteomes" id="UP000828390">
    <property type="component" value="Unassembled WGS sequence"/>
</dbReference>
<keyword evidence="1" id="KW-0245">EGF-like domain</keyword>
<dbReference type="SUPFAM" id="SSF57184">
    <property type="entry name" value="Growth factor receptor domain"/>
    <property type="match status" value="1"/>
</dbReference>
<feature type="transmembrane region" description="Helical" evidence="2">
    <location>
        <begin position="449"/>
        <end position="474"/>
    </location>
</feature>
<reference evidence="5" key="2">
    <citation type="submission" date="2020-11" db="EMBL/GenBank/DDBJ databases">
        <authorList>
            <person name="McCartney M.A."/>
            <person name="Auch B."/>
            <person name="Kono T."/>
            <person name="Mallez S."/>
            <person name="Becker A."/>
            <person name="Gohl D.M."/>
            <person name="Silverstein K.A.T."/>
            <person name="Koren S."/>
            <person name="Bechman K.B."/>
            <person name="Herman A."/>
            <person name="Abrahante J.E."/>
            <person name="Garbe J."/>
        </authorList>
    </citation>
    <scope>NUCLEOTIDE SEQUENCE</scope>
    <source>
        <strain evidence="5">Duluth1</strain>
        <tissue evidence="5">Whole animal</tissue>
    </source>
</reference>
<feature type="domain" description="EGF-like" evidence="4">
    <location>
        <begin position="366"/>
        <end position="400"/>
    </location>
</feature>
<feature type="domain" description="EGF-like" evidence="4">
    <location>
        <begin position="183"/>
        <end position="214"/>
    </location>
</feature>
<keyword evidence="2" id="KW-1133">Transmembrane helix</keyword>
<evidence type="ECO:0000313" key="5">
    <source>
        <dbReference type="EMBL" id="KAH3709463.1"/>
    </source>
</evidence>
<dbReference type="InterPro" id="IPR000742">
    <property type="entry name" value="EGF"/>
</dbReference>
<feature type="domain" description="EGF-like" evidence="4">
    <location>
        <begin position="113"/>
        <end position="140"/>
    </location>
</feature>
<comment type="caution">
    <text evidence="5">The sequence shown here is derived from an EMBL/GenBank/DDBJ whole genome shotgun (WGS) entry which is preliminary data.</text>
</comment>
<dbReference type="EMBL" id="JAIWYP010000014">
    <property type="protein sequence ID" value="KAH3709463.1"/>
    <property type="molecule type" value="Genomic_DNA"/>
</dbReference>
<feature type="domain" description="EGF-like" evidence="4">
    <location>
        <begin position="278"/>
        <end position="305"/>
    </location>
</feature>
<name>A0A9D3YY37_DREPO</name>
<dbReference type="InterPro" id="IPR009030">
    <property type="entry name" value="Growth_fac_rcpt_cys_sf"/>
</dbReference>
<proteinExistence type="predicted"/>
<dbReference type="InterPro" id="IPR006212">
    <property type="entry name" value="Furin_repeat"/>
</dbReference>
<feature type="domain" description="EGF-like" evidence="4">
    <location>
        <begin position="249"/>
        <end position="276"/>
    </location>
</feature>
<reference evidence="5" key="1">
    <citation type="journal article" date="2019" name="bioRxiv">
        <title>The Genome of the Zebra Mussel, Dreissena polymorpha: A Resource for Invasive Species Research.</title>
        <authorList>
            <person name="McCartney M.A."/>
            <person name="Auch B."/>
            <person name="Kono T."/>
            <person name="Mallez S."/>
            <person name="Zhang Y."/>
            <person name="Obille A."/>
            <person name="Becker A."/>
            <person name="Abrahante J.E."/>
            <person name="Garbe J."/>
            <person name="Badalamenti J.P."/>
            <person name="Herman A."/>
            <person name="Mangelson H."/>
            <person name="Liachko I."/>
            <person name="Sullivan S."/>
            <person name="Sone E.D."/>
            <person name="Koren S."/>
            <person name="Silverstein K.A.T."/>
            <person name="Beckman K.B."/>
            <person name="Gohl D.M."/>
        </authorList>
    </citation>
    <scope>NUCLEOTIDE SEQUENCE</scope>
    <source>
        <strain evidence="5">Duluth1</strain>
        <tissue evidence="5">Whole animal</tissue>
    </source>
</reference>
<feature type="domain" description="EGF-like" evidence="4">
    <location>
        <begin position="216"/>
        <end position="247"/>
    </location>
</feature>
<dbReference type="OrthoDB" id="27819at2759"/>
<feature type="domain" description="EGF-like" evidence="4">
    <location>
        <begin position="84"/>
        <end position="111"/>
    </location>
</feature>
<feature type="domain" description="EGF-like" evidence="4">
    <location>
        <begin position="307"/>
        <end position="337"/>
    </location>
</feature>